<accession>A0A1H1X4T7</accession>
<evidence type="ECO:0000313" key="7">
    <source>
        <dbReference type="Proteomes" id="UP000243426"/>
    </source>
</evidence>
<feature type="region of interest" description="Disordered" evidence="3">
    <location>
        <begin position="27"/>
        <end position="48"/>
    </location>
</feature>
<gene>
    <name evidence="6" type="ORF">SAMN05216198_3496</name>
</gene>
<proteinExistence type="predicted"/>
<keyword evidence="1" id="KW-0479">Metal-binding</keyword>
<keyword evidence="4" id="KW-0732">Signal</keyword>
<organism evidence="6 7">
    <name type="scientific">Halopseudomonas litoralis</name>
    <dbReference type="NCBI Taxonomy" id="797277"/>
    <lineage>
        <taxon>Bacteria</taxon>
        <taxon>Pseudomonadati</taxon>
        <taxon>Pseudomonadota</taxon>
        <taxon>Gammaproteobacteria</taxon>
        <taxon>Pseudomonadales</taxon>
        <taxon>Pseudomonadaceae</taxon>
        <taxon>Halopseudomonas</taxon>
    </lineage>
</organism>
<dbReference type="AlphaFoldDB" id="A0A1H1X4T7"/>
<dbReference type="Pfam" id="PF00127">
    <property type="entry name" value="Copper-bind"/>
    <property type="match status" value="1"/>
</dbReference>
<dbReference type="InterPro" id="IPR000923">
    <property type="entry name" value="BlueCu_1"/>
</dbReference>
<sequence>MKKTFTILAFSLLPAFAIAAVDHSGHGMQGHDMSSMPQTASAVGQPGDPANVSRTIEITMDDNMRFTPSNIQVEAGETVRFFIKNVGQVPHEMVIGSIEELKAHATEMLAMPGMEHEEPNMITLQPGKVGGLVWQFDQPGMVDFACLIPGHTEAGMVGKVEVI</sequence>
<keyword evidence="2" id="KW-0186">Copper</keyword>
<dbReference type="CDD" id="cd04211">
    <property type="entry name" value="Cupredoxin_like_2"/>
    <property type="match status" value="1"/>
</dbReference>
<evidence type="ECO:0000313" key="6">
    <source>
        <dbReference type="EMBL" id="SDT04385.1"/>
    </source>
</evidence>
<dbReference type="InterPro" id="IPR008972">
    <property type="entry name" value="Cupredoxin"/>
</dbReference>
<dbReference type="STRING" id="797277.SAMN05216198_3496"/>
<name>A0A1H1X4T7_9GAMM</name>
<dbReference type="Gene3D" id="2.60.40.420">
    <property type="entry name" value="Cupredoxins - blue copper proteins"/>
    <property type="match status" value="1"/>
</dbReference>
<evidence type="ECO:0000256" key="3">
    <source>
        <dbReference type="SAM" id="MobiDB-lite"/>
    </source>
</evidence>
<dbReference type="GO" id="GO:0005507">
    <property type="term" value="F:copper ion binding"/>
    <property type="evidence" value="ECO:0007669"/>
    <property type="project" value="InterPro"/>
</dbReference>
<dbReference type="InterPro" id="IPR050845">
    <property type="entry name" value="Cu-binding_ET"/>
</dbReference>
<evidence type="ECO:0000256" key="2">
    <source>
        <dbReference type="ARBA" id="ARBA00023008"/>
    </source>
</evidence>
<feature type="signal peptide" evidence="4">
    <location>
        <begin position="1"/>
        <end position="19"/>
    </location>
</feature>
<dbReference type="EMBL" id="LT629748">
    <property type="protein sequence ID" value="SDT04385.1"/>
    <property type="molecule type" value="Genomic_DNA"/>
</dbReference>
<protein>
    <submittedName>
        <fullName evidence="6">Uncharacterized copper-binding protein, cupredoxin-like subfamily</fullName>
    </submittedName>
</protein>
<dbReference type="RefSeq" id="WP_090275483.1">
    <property type="nucleotide sequence ID" value="NZ_LT629748.1"/>
</dbReference>
<evidence type="ECO:0000256" key="1">
    <source>
        <dbReference type="ARBA" id="ARBA00022723"/>
    </source>
</evidence>
<keyword evidence="7" id="KW-1185">Reference proteome</keyword>
<dbReference type="Proteomes" id="UP000243426">
    <property type="component" value="Chromosome I"/>
</dbReference>
<reference evidence="7" key="1">
    <citation type="submission" date="2016-10" db="EMBL/GenBank/DDBJ databases">
        <authorList>
            <person name="Varghese N."/>
            <person name="Submissions S."/>
        </authorList>
    </citation>
    <scope>NUCLEOTIDE SEQUENCE [LARGE SCALE GENOMIC DNA]</scope>
    <source>
        <strain evidence="7">2SM5</strain>
    </source>
</reference>
<dbReference type="PANTHER" id="PTHR38439">
    <property type="entry name" value="AURACYANIN-B"/>
    <property type="match status" value="1"/>
</dbReference>
<dbReference type="PANTHER" id="PTHR38439:SF3">
    <property type="entry name" value="COPPER-RESISTANT CUPROPROTEIN COPI"/>
    <property type="match status" value="1"/>
</dbReference>
<evidence type="ECO:0000259" key="5">
    <source>
        <dbReference type="Pfam" id="PF00127"/>
    </source>
</evidence>
<feature type="domain" description="Blue (type 1) copper" evidence="5">
    <location>
        <begin position="60"/>
        <end position="162"/>
    </location>
</feature>
<dbReference type="GO" id="GO:0009055">
    <property type="term" value="F:electron transfer activity"/>
    <property type="evidence" value="ECO:0007669"/>
    <property type="project" value="InterPro"/>
</dbReference>
<dbReference type="SUPFAM" id="SSF49503">
    <property type="entry name" value="Cupredoxins"/>
    <property type="match status" value="1"/>
</dbReference>
<feature type="chain" id="PRO_5009265111" evidence="4">
    <location>
        <begin position="20"/>
        <end position="163"/>
    </location>
</feature>
<evidence type="ECO:0000256" key="4">
    <source>
        <dbReference type="SAM" id="SignalP"/>
    </source>
</evidence>
<dbReference type="OrthoDB" id="9816061at2"/>